<evidence type="ECO:0000313" key="2">
    <source>
        <dbReference type="Proteomes" id="UP001200247"/>
    </source>
</evidence>
<evidence type="ECO:0000313" key="1">
    <source>
        <dbReference type="EMBL" id="MCG9026830.1"/>
    </source>
</evidence>
<sequence length="419" mass="45926">MDATLYTPRPPAKAGASVRILRFAYLLGGTEGDDPYAEREVCELGRLGHQVFPVSLDAVPDPLATGQEQVHRSNKVHVRRLGPGKSGFAAVIRLLQQHPWNGWRAFGLAWRSARTGQACGHHLLTACKAFLLVQFMRQNQLEHLHVRISERTADLVPVLANLGIAHSLHISQSGVIASLPAAYWHSLPESCRFVLASSRHVRGQMWWQAGQQAFECSDVCLAGIDLLRFDWQPPPGRKDVFRLVAIAGLQPVHGHGLLLQALAGLVREGRHVSLTIVGSGPDLPDLQAEACRLGISERVVWHPEATLAERYYHLRQADAYVHGCLGEQVPCTLLEAMAMGVPCIATRVASVPELVREGIDGLLVTPGEVKALSLSIIRLLDSPELSLAISCTARRRVEERHELGQTVAGLTQIMEKNMT</sequence>
<dbReference type="AlphaFoldDB" id="A0ABD4SSS7"/>
<proteinExistence type="predicted"/>
<name>A0ABD4SSS7_9NEIS</name>
<dbReference type="RefSeq" id="WP_239894356.1">
    <property type="nucleotide sequence ID" value="NZ_JAJAXM010000028.1"/>
</dbReference>
<dbReference type="CDD" id="cd03801">
    <property type="entry name" value="GT4_PimA-like"/>
    <property type="match status" value="1"/>
</dbReference>
<protein>
    <submittedName>
        <fullName evidence="1">Glycosyltransferase</fullName>
    </submittedName>
</protein>
<dbReference type="Gene3D" id="3.40.50.2000">
    <property type="entry name" value="Glycogen Phosphorylase B"/>
    <property type="match status" value="2"/>
</dbReference>
<organism evidence="1 2">
    <name type="scientific">Laribacter hongkongensis</name>
    <dbReference type="NCBI Taxonomy" id="168471"/>
    <lineage>
        <taxon>Bacteria</taxon>
        <taxon>Pseudomonadati</taxon>
        <taxon>Pseudomonadota</taxon>
        <taxon>Betaproteobacteria</taxon>
        <taxon>Neisseriales</taxon>
        <taxon>Aquaspirillaceae</taxon>
        <taxon>Laribacter</taxon>
    </lineage>
</organism>
<comment type="caution">
    <text evidence="1">The sequence shown here is derived from an EMBL/GenBank/DDBJ whole genome shotgun (WGS) entry which is preliminary data.</text>
</comment>
<gene>
    <name evidence="1" type="ORF">LH440_13135</name>
</gene>
<dbReference type="PANTHER" id="PTHR12526">
    <property type="entry name" value="GLYCOSYLTRANSFERASE"/>
    <property type="match status" value="1"/>
</dbReference>
<reference evidence="1 2" key="1">
    <citation type="submission" date="2021-10" db="EMBL/GenBank/DDBJ databases">
        <title>Whole-genome sequencing analysis of Laribacter hongkongensis: virulence gene profiles, carbohydrate-active enzyme prediction, and antimicrobial resistance characterization.</title>
        <authorList>
            <person name="Yuan P."/>
            <person name="Zhan Y."/>
            <person name="Chen D."/>
        </authorList>
    </citation>
    <scope>NUCLEOTIDE SEQUENCE [LARGE SCALE GENOMIC DNA]</scope>
    <source>
        <strain evidence="1 2">W67</strain>
    </source>
</reference>
<dbReference type="Proteomes" id="UP001200247">
    <property type="component" value="Unassembled WGS sequence"/>
</dbReference>
<dbReference type="EMBL" id="JAJAXM010000028">
    <property type="protein sequence ID" value="MCG9026830.1"/>
    <property type="molecule type" value="Genomic_DNA"/>
</dbReference>
<dbReference type="Pfam" id="PF13692">
    <property type="entry name" value="Glyco_trans_1_4"/>
    <property type="match status" value="1"/>
</dbReference>
<accession>A0ABD4SSS7</accession>
<dbReference type="SUPFAM" id="SSF53756">
    <property type="entry name" value="UDP-Glycosyltransferase/glycogen phosphorylase"/>
    <property type="match status" value="1"/>
</dbReference>